<keyword evidence="6 7" id="KW-0472">Membrane</keyword>
<comment type="subcellular location">
    <subcellularLocation>
        <location evidence="1">Cell membrane</location>
        <topology evidence="1">Single-pass membrane protein</topology>
    </subcellularLocation>
</comment>
<dbReference type="Pfam" id="PF13677">
    <property type="entry name" value="MotB_plug"/>
    <property type="match status" value="1"/>
</dbReference>
<feature type="domain" description="OmpA-like" evidence="8">
    <location>
        <begin position="123"/>
        <end position="244"/>
    </location>
</feature>
<evidence type="ECO:0000259" key="8">
    <source>
        <dbReference type="PROSITE" id="PS51123"/>
    </source>
</evidence>
<dbReference type="AlphaFoldDB" id="A0A1U7M8V0"/>
<dbReference type="Proteomes" id="UP000186112">
    <property type="component" value="Unassembled WGS sequence"/>
</dbReference>
<keyword evidence="10" id="KW-1185">Reference proteome</keyword>
<evidence type="ECO:0000313" key="9">
    <source>
        <dbReference type="EMBL" id="OLS03764.1"/>
    </source>
</evidence>
<dbReference type="PROSITE" id="PS51123">
    <property type="entry name" value="OMPA_2"/>
    <property type="match status" value="1"/>
</dbReference>
<dbReference type="CDD" id="cd07185">
    <property type="entry name" value="OmpA_C-like"/>
    <property type="match status" value="1"/>
</dbReference>
<evidence type="ECO:0000313" key="10">
    <source>
        <dbReference type="Proteomes" id="UP000186112"/>
    </source>
</evidence>
<dbReference type="InterPro" id="IPR025713">
    <property type="entry name" value="MotB-like_N_dom"/>
</dbReference>
<organism evidence="9 10">
    <name type="scientific">Tissierella creatinophila DSM 6911</name>
    <dbReference type="NCBI Taxonomy" id="1123403"/>
    <lineage>
        <taxon>Bacteria</taxon>
        <taxon>Bacillati</taxon>
        <taxon>Bacillota</taxon>
        <taxon>Tissierellia</taxon>
        <taxon>Tissierellales</taxon>
        <taxon>Tissierellaceae</taxon>
        <taxon>Tissierella</taxon>
    </lineage>
</organism>
<protein>
    <submittedName>
        <fullName evidence="9">Motility protein B</fullName>
    </submittedName>
</protein>
<dbReference type="Gene3D" id="3.30.1330.60">
    <property type="entry name" value="OmpA-like domain"/>
    <property type="match status" value="1"/>
</dbReference>
<keyword evidence="4" id="KW-0812">Transmembrane</keyword>
<evidence type="ECO:0000256" key="3">
    <source>
        <dbReference type="ARBA" id="ARBA00022475"/>
    </source>
</evidence>
<keyword evidence="3" id="KW-1003">Cell membrane</keyword>
<dbReference type="EMBL" id="LTDM01000003">
    <property type="protein sequence ID" value="OLS03764.1"/>
    <property type="molecule type" value="Genomic_DNA"/>
</dbReference>
<accession>A0A1U7M8V0</accession>
<dbReference type="InterPro" id="IPR050330">
    <property type="entry name" value="Bact_OuterMem_StrucFunc"/>
</dbReference>
<dbReference type="SUPFAM" id="SSF103088">
    <property type="entry name" value="OmpA-like"/>
    <property type="match status" value="1"/>
</dbReference>
<dbReference type="PANTHER" id="PTHR30329">
    <property type="entry name" value="STATOR ELEMENT OF FLAGELLAR MOTOR COMPLEX"/>
    <property type="match status" value="1"/>
</dbReference>
<evidence type="ECO:0000256" key="2">
    <source>
        <dbReference type="ARBA" id="ARBA00008914"/>
    </source>
</evidence>
<dbReference type="GO" id="GO:0005886">
    <property type="term" value="C:plasma membrane"/>
    <property type="evidence" value="ECO:0007669"/>
    <property type="project" value="UniProtKB-SubCell"/>
</dbReference>
<dbReference type="InterPro" id="IPR036737">
    <property type="entry name" value="OmpA-like_sf"/>
</dbReference>
<comment type="similarity">
    <text evidence="2">Belongs to the MotB family.</text>
</comment>
<evidence type="ECO:0000256" key="4">
    <source>
        <dbReference type="ARBA" id="ARBA00022692"/>
    </source>
</evidence>
<keyword evidence="5" id="KW-1133">Transmembrane helix</keyword>
<dbReference type="PANTHER" id="PTHR30329:SF21">
    <property type="entry name" value="LIPOPROTEIN YIAD-RELATED"/>
    <property type="match status" value="1"/>
</dbReference>
<comment type="caution">
    <text evidence="9">The sequence shown here is derived from an EMBL/GenBank/DDBJ whole genome shotgun (WGS) entry which is preliminary data.</text>
</comment>
<sequence>MSRRKKEKKEGGGAPGWMTTFSDLMSLLLTFFILLYSMSNIDAQKFKDMSLSLQGVLSGLGYTQVLEGESSEMEIPLENETPLDESDIDSSAIMQEIQEVYKKVLDYVEKEGLDADVTVNYNKRGIFVDIKEAILFDSGSSKIKPSGLLVLKKIEGILQEFENEIVIEGHTDNVPMKSALYPSNWELSMGRSIAVLRYLSETGNIPPNRLSSVAYGEYKPIVPNTNDKNRAINRRVNILIIFDEESDKG</sequence>
<reference evidence="9 10" key="1">
    <citation type="submission" date="2016-02" db="EMBL/GenBank/DDBJ databases">
        <title>Genome sequence of Tissierella creatinophila DSM 6911.</title>
        <authorList>
            <person name="Poehlein A."/>
            <person name="Daniel R."/>
        </authorList>
    </citation>
    <scope>NUCLEOTIDE SEQUENCE [LARGE SCALE GENOMIC DNA]</scope>
    <source>
        <strain evidence="9 10">DSM 6911</strain>
    </source>
</reference>
<evidence type="ECO:0000256" key="7">
    <source>
        <dbReference type="PROSITE-ProRule" id="PRU00473"/>
    </source>
</evidence>
<dbReference type="InterPro" id="IPR006665">
    <property type="entry name" value="OmpA-like"/>
</dbReference>
<name>A0A1U7M8V0_TISCR</name>
<dbReference type="RefSeq" id="WP_075724361.1">
    <property type="nucleotide sequence ID" value="NZ_LTDM01000003.1"/>
</dbReference>
<evidence type="ECO:0000256" key="6">
    <source>
        <dbReference type="ARBA" id="ARBA00023136"/>
    </source>
</evidence>
<gene>
    <name evidence="9" type="primary">motB</name>
    <name evidence="9" type="ORF">TICRE_02770</name>
</gene>
<proteinExistence type="inferred from homology"/>
<evidence type="ECO:0000256" key="1">
    <source>
        <dbReference type="ARBA" id="ARBA00004162"/>
    </source>
</evidence>
<dbReference type="OrthoDB" id="9815217at2"/>
<dbReference type="Pfam" id="PF00691">
    <property type="entry name" value="OmpA"/>
    <property type="match status" value="1"/>
</dbReference>
<evidence type="ECO:0000256" key="5">
    <source>
        <dbReference type="ARBA" id="ARBA00022989"/>
    </source>
</evidence>